<dbReference type="STRING" id="1420851.AU255_08635"/>
<gene>
    <name evidence="3" type="ORF">AU255_08635</name>
</gene>
<protein>
    <recommendedName>
        <fullName evidence="2">Cytochrome P460 domain-containing protein</fullName>
    </recommendedName>
</protein>
<keyword evidence="1" id="KW-0732">Signal</keyword>
<dbReference type="OrthoDB" id="511546at2"/>
<accession>A0A1V8M8K9</accession>
<evidence type="ECO:0000313" key="4">
    <source>
        <dbReference type="Proteomes" id="UP000191980"/>
    </source>
</evidence>
<dbReference type="RefSeq" id="WP_080522518.1">
    <property type="nucleotide sequence ID" value="NZ_LPUF01000001.1"/>
</dbReference>
<dbReference type="Gene3D" id="3.50.70.20">
    <property type="entry name" value="Cytochrome P460"/>
    <property type="match status" value="1"/>
</dbReference>
<dbReference type="Proteomes" id="UP000191980">
    <property type="component" value="Unassembled WGS sequence"/>
</dbReference>
<feature type="signal peptide" evidence="1">
    <location>
        <begin position="1"/>
        <end position="25"/>
    </location>
</feature>
<organism evidence="3 4">
    <name type="scientific">Methyloprofundus sedimenti</name>
    <dbReference type="NCBI Taxonomy" id="1420851"/>
    <lineage>
        <taxon>Bacteria</taxon>
        <taxon>Pseudomonadati</taxon>
        <taxon>Pseudomonadota</taxon>
        <taxon>Gammaproteobacteria</taxon>
        <taxon>Methylococcales</taxon>
        <taxon>Methylococcaceae</taxon>
        <taxon>Methyloprofundus</taxon>
    </lineage>
</organism>
<dbReference type="Pfam" id="PF16694">
    <property type="entry name" value="Cytochrome_P460"/>
    <property type="match status" value="1"/>
</dbReference>
<name>A0A1V8M8K9_9GAMM</name>
<dbReference type="CDD" id="cd20753">
    <property type="entry name" value="cyt_P460_Mc-like"/>
    <property type="match status" value="1"/>
</dbReference>
<keyword evidence="4" id="KW-1185">Reference proteome</keyword>
<evidence type="ECO:0000313" key="3">
    <source>
        <dbReference type="EMBL" id="OQK17911.1"/>
    </source>
</evidence>
<sequence>MKIHHHLIRLTALSALILLPTLSSAQNVEPTPNGIKYPTGLTNWRVIGTSIRNDNNTQRVILGNSIAIKAARSNTEKKQWPDGTILAKLVWKNETLPTWQAATVPGDFVHAEIMVRDTKKYASTGGWGFARWKGLELSPHGKDKEDAQQPCFECHKAAESTGFVFTQPAKMP</sequence>
<comment type="caution">
    <text evidence="3">The sequence shown here is derived from an EMBL/GenBank/DDBJ whole genome shotgun (WGS) entry which is preliminary data.</text>
</comment>
<proteinExistence type="predicted"/>
<feature type="chain" id="PRO_5012935345" description="Cytochrome P460 domain-containing protein" evidence="1">
    <location>
        <begin position="26"/>
        <end position="172"/>
    </location>
</feature>
<feature type="domain" description="Cytochrome P460" evidence="2">
    <location>
        <begin position="38"/>
        <end position="166"/>
    </location>
</feature>
<evidence type="ECO:0000259" key="2">
    <source>
        <dbReference type="Pfam" id="PF16694"/>
    </source>
</evidence>
<dbReference type="EMBL" id="LPUF01000001">
    <property type="protein sequence ID" value="OQK17911.1"/>
    <property type="molecule type" value="Genomic_DNA"/>
</dbReference>
<evidence type="ECO:0000256" key="1">
    <source>
        <dbReference type="SAM" id="SignalP"/>
    </source>
</evidence>
<reference evidence="3 4" key="1">
    <citation type="submission" date="2015-12" db="EMBL/GenBank/DDBJ databases">
        <authorList>
            <person name="Shamseldin A."/>
            <person name="Moawad H."/>
            <person name="Abd El-Rahim W.M."/>
            <person name="Sadowsky M.J."/>
        </authorList>
    </citation>
    <scope>NUCLEOTIDE SEQUENCE [LARGE SCALE GENOMIC DNA]</scope>
    <source>
        <strain evidence="3 4">WF1</strain>
    </source>
</reference>
<dbReference type="InterPro" id="IPR032033">
    <property type="entry name" value="Cytochrome_P460"/>
</dbReference>
<dbReference type="AlphaFoldDB" id="A0A1V8M8K9"/>
<dbReference type="InterPro" id="IPR038142">
    <property type="entry name" value="Cytochrome_P460_sp"/>
</dbReference>